<dbReference type="Proteomes" id="UP000184612">
    <property type="component" value="Unassembled WGS sequence"/>
</dbReference>
<dbReference type="InterPro" id="IPR000510">
    <property type="entry name" value="Nase/OxRdtase_comp1"/>
</dbReference>
<dbReference type="InterPro" id="IPR052673">
    <property type="entry name" value="Ni-siroh_cyclase_CfbD"/>
</dbReference>
<evidence type="ECO:0000313" key="2">
    <source>
        <dbReference type="EMBL" id="SHO47089.1"/>
    </source>
</evidence>
<dbReference type="PANTHER" id="PTHR42846:SF1">
    <property type="entry name" value="NI-SIROHYDROCHLORIN A,C-DIAMIDE REDUCTIVE CYCLASE COMPLEX, COMPONENT CFBD"/>
    <property type="match status" value="1"/>
</dbReference>
<dbReference type="Gene3D" id="3.40.50.1980">
    <property type="entry name" value="Nitrogenase molybdenum iron protein domain"/>
    <property type="match status" value="1"/>
</dbReference>
<sequence>MTDKKEYGWLPLSKATVRTGIPLSGIPGEPGRHCPMHTALALAKQLGNISTLVVGTAECGYYSRYVMTEQRGRNGELHYVYELDANEVVFGCRKGLMEAICEMDREGAKLILLILTCVPALIGEDMEAVMQELNGKIAAKIFFIDGAHFKYNGYLTGFLDTYRQLGEVYNGLESRESIHIENGQVNFLGSLRGAEALALKCALTEAGYEILEVNHQDIIGKMAKIREGSLTILQDPNQGQLAKALKKPEISLCRSFLAEDIRADYRTLKEMTIPEGKAEKEFQLNSYELLKEKEEKARKELKGIPFIITVQELLALPIAAYLTALGMEPKLLGVESFSQEDCIYRDRILNEGYDPYLVTITEEKNLKEWGKDYPLFSIGHSTAVLESRMINNPQVQKIFALVGYERSIFLLDRLMELAKEKEKGGEADGLI</sequence>
<gene>
    <name evidence="2" type="ORF">SAMN02745217_01395</name>
</gene>
<organism evidence="2 3">
    <name type="scientific">Anaerocolumna xylanovorans DSM 12503</name>
    <dbReference type="NCBI Taxonomy" id="1121345"/>
    <lineage>
        <taxon>Bacteria</taxon>
        <taxon>Bacillati</taxon>
        <taxon>Bacillota</taxon>
        <taxon>Clostridia</taxon>
        <taxon>Lachnospirales</taxon>
        <taxon>Lachnospiraceae</taxon>
        <taxon>Anaerocolumna</taxon>
    </lineage>
</organism>
<dbReference type="Pfam" id="PF00148">
    <property type="entry name" value="Oxidored_nitro"/>
    <property type="match status" value="1"/>
</dbReference>
<dbReference type="AlphaFoldDB" id="A0A1M7Y4C9"/>
<name>A0A1M7Y4C9_9FIRM</name>
<keyword evidence="3" id="KW-1185">Reference proteome</keyword>
<protein>
    <submittedName>
        <fullName evidence="2">Nitrogenase molybdenum-iron protein, alpha and beta chains</fullName>
    </submittedName>
</protein>
<evidence type="ECO:0000313" key="3">
    <source>
        <dbReference type="Proteomes" id="UP000184612"/>
    </source>
</evidence>
<dbReference type="RefSeq" id="WP_073588122.1">
    <property type="nucleotide sequence ID" value="NZ_FRFD01000004.1"/>
</dbReference>
<dbReference type="SUPFAM" id="SSF53807">
    <property type="entry name" value="Helical backbone' metal receptor"/>
    <property type="match status" value="1"/>
</dbReference>
<proteinExistence type="predicted"/>
<reference evidence="2 3" key="1">
    <citation type="submission" date="2016-12" db="EMBL/GenBank/DDBJ databases">
        <authorList>
            <person name="Song W.-J."/>
            <person name="Kurnit D.M."/>
        </authorList>
    </citation>
    <scope>NUCLEOTIDE SEQUENCE [LARGE SCALE GENOMIC DNA]</scope>
    <source>
        <strain evidence="2 3">DSM 12503</strain>
    </source>
</reference>
<dbReference type="EMBL" id="FRFD01000004">
    <property type="protein sequence ID" value="SHO47089.1"/>
    <property type="molecule type" value="Genomic_DNA"/>
</dbReference>
<dbReference type="PANTHER" id="PTHR42846">
    <property type="entry name" value="NI-SIROHYDROCHLORIN A,C-DIAMIDE REDUCTIVE CYCLASE COMPLEX, COMPONENT CFBD"/>
    <property type="match status" value="1"/>
</dbReference>
<dbReference type="GO" id="GO:0016491">
    <property type="term" value="F:oxidoreductase activity"/>
    <property type="evidence" value="ECO:0007669"/>
    <property type="project" value="InterPro"/>
</dbReference>
<accession>A0A1M7Y4C9</accession>
<evidence type="ECO:0000259" key="1">
    <source>
        <dbReference type="Pfam" id="PF00148"/>
    </source>
</evidence>
<feature type="domain" description="Nitrogenase/oxidoreductase component 1" evidence="1">
    <location>
        <begin position="34"/>
        <end position="416"/>
    </location>
</feature>
<dbReference type="STRING" id="1121345.SAMN02745217_01395"/>